<dbReference type="Proteomes" id="UP000242367">
    <property type="component" value="Unassembled WGS sequence"/>
</dbReference>
<dbReference type="Pfam" id="PF07859">
    <property type="entry name" value="Abhydrolase_3"/>
    <property type="match status" value="1"/>
</dbReference>
<name>A0A2P4UE33_9ACTN</name>
<protein>
    <submittedName>
        <fullName evidence="3">Putative acetyl-hydrolase LipR</fullName>
        <ecNumber evidence="3">3.1.1.-</ecNumber>
    </submittedName>
</protein>
<proteinExistence type="predicted"/>
<keyword evidence="4" id="KW-1185">Reference proteome</keyword>
<evidence type="ECO:0000259" key="2">
    <source>
        <dbReference type="Pfam" id="PF07859"/>
    </source>
</evidence>
<dbReference type="Gene3D" id="3.40.50.1820">
    <property type="entry name" value="alpha/beta hydrolase"/>
    <property type="match status" value="1"/>
</dbReference>
<dbReference type="GO" id="GO:0016787">
    <property type="term" value="F:hydrolase activity"/>
    <property type="evidence" value="ECO:0007669"/>
    <property type="project" value="UniProtKB-KW"/>
</dbReference>
<dbReference type="InterPro" id="IPR050300">
    <property type="entry name" value="GDXG_lipolytic_enzyme"/>
</dbReference>
<organism evidence="3 4">
    <name type="scientific">Actinomadura rubteroloni</name>
    <dbReference type="NCBI Taxonomy" id="1926885"/>
    <lineage>
        <taxon>Bacteria</taxon>
        <taxon>Bacillati</taxon>
        <taxon>Actinomycetota</taxon>
        <taxon>Actinomycetes</taxon>
        <taxon>Streptosporangiales</taxon>
        <taxon>Thermomonosporaceae</taxon>
        <taxon>Actinomadura</taxon>
    </lineage>
</organism>
<keyword evidence="1 3" id="KW-0378">Hydrolase</keyword>
<dbReference type="EMBL" id="MTBP01000003">
    <property type="protein sequence ID" value="POM23317.1"/>
    <property type="molecule type" value="Genomic_DNA"/>
</dbReference>
<evidence type="ECO:0000313" key="4">
    <source>
        <dbReference type="Proteomes" id="UP000242367"/>
    </source>
</evidence>
<dbReference type="InterPro" id="IPR029058">
    <property type="entry name" value="AB_hydrolase_fold"/>
</dbReference>
<evidence type="ECO:0000256" key="1">
    <source>
        <dbReference type="ARBA" id="ARBA00022801"/>
    </source>
</evidence>
<dbReference type="PANTHER" id="PTHR48081:SF8">
    <property type="entry name" value="ALPHA_BETA HYDROLASE FOLD-3 DOMAIN-CONTAINING PROTEIN-RELATED"/>
    <property type="match status" value="1"/>
</dbReference>
<sequence length="302" mass="32157">MTTMRALAIRAMVRIGFKHVIGAPIPLAWRRAYLEALARQLPLPDGVTTERLPIGGIPSVRLRPSTGVSPLHVLHFHGGGFVAGSPRLSLSFAGHLAEACGCTVDLPDYRRAPEHPYPAAPQDAWRAYQSLIESGVDSRNLIVAGESAGAALALSAALKARDEGAPPPAAVVMLSPWIELDTLSVGRRLKAADPALTEGAAKRTARLYAPPYCLKEASPALSSLAGLPCLIVHCGEYEILRPQAEAFVTRAKSAGVPVVYRVLPKMWHAVHVLAAVVPEGRHAVEQLADELVDVTTRQDPGT</sequence>
<dbReference type="PANTHER" id="PTHR48081">
    <property type="entry name" value="AB HYDROLASE SUPERFAMILY PROTEIN C4A8.06C"/>
    <property type="match status" value="1"/>
</dbReference>
<evidence type="ECO:0000313" key="3">
    <source>
        <dbReference type="EMBL" id="POM23317.1"/>
    </source>
</evidence>
<comment type="caution">
    <text evidence="3">The sequence shown here is derived from an EMBL/GenBank/DDBJ whole genome shotgun (WGS) entry which is preliminary data.</text>
</comment>
<reference evidence="3 4" key="1">
    <citation type="journal article" date="2017" name="Chemistry">
        <title>Isolation, Biosynthesis and Chemical Modifications of Rubterolones A-F: Rare Tropolone Alkaloids from Actinomadura sp. 5-2.</title>
        <authorList>
            <person name="Guo H."/>
            <person name="Benndorf R."/>
            <person name="Leichnitz D."/>
            <person name="Klassen J.L."/>
            <person name="Vollmers J."/>
            <person name="Gorls H."/>
            <person name="Steinacker M."/>
            <person name="Weigel C."/>
            <person name="Dahse H.M."/>
            <person name="Kaster A.K."/>
            <person name="de Beer Z.W."/>
            <person name="Poulsen M."/>
            <person name="Beemelmanns C."/>
        </authorList>
    </citation>
    <scope>NUCLEOTIDE SEQUENCE [LARGE SCALE GENOMIC DNA]</scope>
    <source>
        <strain evidence="3 4">5-2</strain>
    </source>
</reference>
<dbReference type="InterPro" id="IPR013094">
    <property type="entry name" value="AB_hydrolase_3"/>
</dbReference>
<feature type="domain" description="Alpha/beta hydrolase fold-3" evidence="2">
    <location>
        <begin position="73"/>
        <end position="271"/>
    </location>
</feature>
<dbReference type="AlphaFoldDB" id="A0A2P4UE33"/>
<gene>
    <name evidence="3" type="primary">lipR</name>
    <name evidence="3" type="ORF">BTM25_44700</name>
</gene>
<dbReference type="SUPFAM" id="SSF53474">
    <property type="entry name" value="alpha/beta-Hydrolases"/>
    <property type="match status" value="1"/>
</dbReference>
<dbReference type="EC" id="3.1.1.-" evidence="3"/>
<accession>A0A2P4UE33</accession>